<sequence>METLPPWVWSVYYIFILITIISGIVYLIRKRRTLFSMITIFFSIFGPIVFFFQSLMRSSGTEIDNLLYHLSQGDIWALFVVLAFMEIVAWYLTLAKDLFGKREQKNNIRT</sequence>
<gene>
    <name evidence="2" type="ORF">E8L90_20130</name>
</gene>
<keyword evidence="1" id="KW-1133">Transmembrane helix</keyword>
<evidence type="ECO:0000313" key="3">
    <source>
        <dbReference type="Proteomes" id="UP000307841"/>
    </source>
</evidence>
<feature type="transmembrane region" description="Helical" evidence="1">
    <location>
        <begin position="75"/>
        <end position="95"/>
    </location>
</feature>
<comment type="caution">
    <text evidence="2">The sequence shown here is derived from an EMBL/GenBank/DDBJ whole genome shotgun (WGS) entry which is preliminary data.</text>
</comment>
<proteinExistence type="predicted"/>
<keyword evidence="1" id="KW-0472">Membrane</keyword>
<evidence type="ECO:0000256" key="1">
    <source>
        <dbReference type="SAM" id="Phobius"/>
    </source>
</evidence>
<organism evidence="2 3">
    <name type="scientific">Brevibacillus antibioticus</name>
    <dbReference type="NCBI Taxonomy" id="2570228"/>
    <lineage>
        <taxon>Bacteria</taxon>
        <taxon>Bacillati</taxon>
        <taxon>Bacillota</taxon>
        <taxon>Bacilli</taxon>
        <taxon>Bacillales</taxon>
        <taxon>Paenibacillaceae</taxon>
        <taxon>Brevibacillus</taxon>
    </lineage>
</organism>
<feature type="transmembrane region" description="Helical" evidence="1">
    <location>
        <begin position="34"/>
        <end position="55"/>
    </location>
</feature>
<accession>A0A4U2YA16</accession>
<dbReference type="OrthoDB" id="2645556at2"/>
<dbReference type="RefSeq" id="WP_137031007.1">
    <property type="nucleotide sequence ID" value="NZ_SZNK01000001.1"/>
</dbReference>
<protein>
    <submittedName>
        <fullName evidence="2">Uncharacterized protein</fullName>
    </submittedName>
</protein>
<dbReference type="EMBL" id="SZNK01000001">
    <property type="protein sequence ID" value="TKI57577.1"/>
    <property type="molecule type" value="Genomic_DNA"/>
</dbReference>
<keyword evidence="1" id="KW-0812">Transmembrane</keyword>
<dbReference type="AlphaFoldDB" id="A0A4U2YA16"/>
<dbReference type="Proteomes" id="UP000307841">
    <property type="component" value="Unassembled WGS sequence"/>
</dbReference>
<name>A0A4U2YA16_9BACL</name>
<keyword evidence="3" id="KW-1185">Reference proteome</keyword>
<reference evidence="2 3" key="1">
    <citation type="submission" date="2019-04" db="EMBL/GenBank/DDBJ databases">
        <title>Whole genome sequencing of Brevibacillus sp. TGS2-1.</title>
        <authorList>
            <person name="Choi A."/>
        </authorList>
    </citation>
    <scope>NUCLEOTIDE SEQUENCE [LARGE SCALE GENOMIC DNA]</scope>
    <source>
        <strain evidence="2 3">TGS2-1</strain>
    </source>
</reference>
<evidence type="ECO:0000313" key="2">
    <source>
        <dbReference type="EMBL" id="TKI57577.1"/>
    </source>
</evidence>
<feature type="transmembrane region" description="Helical" evidence="1">
    <location>
        <begin position="6"/>
        <end position="27"/>
    </location>
</feature>